<name>A0A097ARY1_THEKI</name>
<keyword evidence="3" id="KW-1185">Reference proteome</keyword>
<keyword evidence="1" id="KW-1133">Transmembrane helix</keyword>
<dbReference type="HOGENOM" id="CLU_2940317_0_0_9"/>
<reference evidence="3" key="1">
    <citation type="journal article" date="2015" name="Genome Announc.">
        <title>Whole-Genome Sequences of 80 Environmental and Clinical Isolates of Burkholderia pseudomallei.</title>
        <authorList>
            <person name="Johnson S.L."/>
            <person name="Baker A.L."/>
            <person name="Chain P.S."/>
            <person name="Currie B.J."/>
            <person name="Daligault H.E."/>
            <person name="Davenport K.W."/>
            <person name="Davis C.B."/>
            <person name="Inglis T.J."/>
            <person name="Kaestli M."/>
            <person name="Koren S."/>
            <person name="Mayo M."/>
            <person name="Merritt A.J."/>
            <person name="Price E.P."/>
            <person name="Sarovich D.S."/>
            <person name="Warner J."/>
            <person name="Rosovitz M.J."/>
        </authorList>
    </citation>
    <scope>NUCLEOTIDE SEQUENCE [LARGE SCALE GENOMIC DNA]</scope>
    <source>
        <strain evidence="3">DSM 2030</strain>
    </source>
</reference>
<dbReference type="RefSeq" id="WP_049685314.1">
    <property type="nucleotide sequence ID" value="NZ_CP009170.1"/>
</dbReference>
<proteinExistence type="predicted"/>
<dbReference type="STRING" id="2325.TKV_c14100"/>
<dbReference type="KEGG" id="tki:TKV_c14100"/>
<sequence length="61" mass="7397">MWDKFFYKIKKLNRQLNHSLGYILIALGIIIFVMYIPTWLWMLILGVGLVMLGYYVNMHFR</sequence>
<evidence type="ECO:0000313" key="3">
    <source>
        <dbReference type="Proteomes" id="UP000029669"/>
    </source>
</evidence>
<keyword evidence="1" id="KW-0472">Membrane</keyword>
<feature type="transmembrane region" description="Helical" evidence="1">
    <location>
        <begin position="42"/>
        <end position="60"/>
    </location>
</feature>
<accession>A0A097ARY1</accession>
<feature type="transmembrane region" description="Helical" evidence="1">
    <location>
        <begin position="20"/>
        <end position="36"/>
    </location>
</feature>
<keyword evidence="1" id="KW-0812">Transmembrane</keyword>
<protein>
    <submittedName>
        <fullName evidence="2">Uncharacterized protein</fullName>
    </submittedName>
</protein>
<gene>
    <name evidence="2" type="ORF">TKV_c14100</name>
</gene>
<organism evidence="2 3">
    <name type="scientific">Thermoanaerobacter kivui</name>
    <name type="common">Acetogenium kivui</name>
    <dbReference type="NCBI Taxonomy" id="2325"/>
    <lineage>
        <taxon>Bacteria</taxon>
        <taxon>Bacillati</taxon>
        <taxon>Bacillota</taxon>
        <taxon>Clostridia</taxon>
        <taxon>Thermoanaerobacterales</taxon>
        <taxon>Thermoanaerobacteraceae</taxon>
        <taxon>Thermoanaerobacter</taxon>
    </lineage>
</organism>
<dbReference type="EMBL" id="CP009170">
    <property type="protein sequence ID" value="AIS52581.1"/>
    <property type="molecule type" value="Genomic_DNA"/>
</dbReference>
<dbReference type="eggNOG" id="ENOG502ZRJZ">
    <property type="taxonomic scope" value="Bacteria"/>
</dbReference>
<evidence type="ECO:0000256" key="1">
    <source>
        <dbReference type="SAM" id="Phobius"/>
    </source>
</evidence>
<dbReference type="AlphaFoldDB" id="A0A097ARY1"/>
<dbReference type="Proteomes" id="UP000029669">
    <property type="component" value="Chromosome"/>
</dbReference>
<evidence type="ECO:0000313" key="2">
    <source>
        <dbReference type="EMBL" id="AIS52581.1"/>
    </source>
</evidence>